<evidence type="ECO:0000313" key="1">
    <source>
        <dbReference type="EMBL" id="KAK9769866.1"/>
    </source>
</evidence>
<protein>
    <submittedName>
        <fullName evidence="1">Uncharacterized protein</fullName>
    </submittedName>
</protein>
<keyword evidence="2" id="KW-1185">Reference proteome</keyword>
<reference evidence="1 2" key="1">
    <citation type="submission" date="2024-02" db="EMBL/GenBank/DDBJ databases">
        <title>First draft genome assembly of two strains of Seiridium cardinale.</title>
        <authorList>
            <person name="Emiliani G."/>
            <person name="Scali E."/>
        </authorList>
    </citation>
    <scope>NUCLEOTIDE SEQUENCE [LARGE SCALE GENOMIC DNA]</scope>
    <source>
        <strain evidence="1 2">BM-138-000479</strain>
    </source>
</reference>
<comment type="caution">
    <text evidence="1">The sequence shown here is derived from an EMBL/GenBank/DDBJ whole genome shotgun (WGS) entry which is preliminary data.</text>
</comment>
<dbReference type="EMBL" id="JARVKM010000108">
    <property type="protein sequence ID" value="KAK9769866.1"/>
    <property type="molecule type" value="Genomic_DNA"/>
</dbReference>
<name>A0ABR2X819_9PEZI</name>
<organism evidence="1 2">
    <name type="scientific">Seiridium cardinale</name>
    <dbReference type="NCBI Taxonomy" id="138064"/>
    <lineage>
        <taxon>Eukaryota</taxon>
        <taxon>Fungi</taxon>
        <taxon>Dikarya</taxon>
        <taxon>Ascomycota</taxon>
        <taxon>Pezizomycotina</taxon>
        <taxon>Sordariomycetes</taxon>
        <taxon>Xylariomycetidae</taxon>
        <taxon>Amphisphaeriales</taxon>
        <taxon>Sporocadaceae</taxon>
        <taxon>Seiridium</taxon>
    </lineage>
</organism>
<accession>A0ABR2X819</accession>
<dbReference type="Proteomes" id="UP001465668">
    <property type="component" value="Unassembled WGS sequence"/>
</dbReference>
<sequence>MALKKCQCLATALKKSVCHEHLNAQRGPLLVNADVAEDMTLPGGGLVQQATKDAKGVDDIVRALYKRQLEHKEQNSNDFHGLVSEITGAEERDKVRTAMEGGKVIVPYDDCFAKYGLELVRHDVEQFEPGRPSRPDFSVGLSLSLGPSLVLECPEIPMMANLSVKVGLLAKYDCNMAEGARPFALGVYLAYRNCSEWRILTYLPPDNEATAPDLSDMMTVESFGARRYGAAVSDSSGDDRKARKLMRRIDRIDLSDSDSQTYAMVANGE</sequence>
<gene>
    <name evidence="1" type="ORF">SCAR479_13467</name>
</gene>
<proteinExistence type="predicted"/>
<evidence type="ECO:0000313" key="2">
    <source>
        <dbReference type="Proteomes" id="UP001465668"/>
    </source>
</evidence>